<accession>M6V0H6</accession>
<reference evidence="1 2" key="1">
    <citation type="submission" date="2013-01" db="EMBL/GenBank/DDBJ databases">
        <authorList>
            <person name="Harkins D.M."/>
            <person name="Durkin A.S."/>
            <person name="Brinkac L.M."/>
            <person name="Haft D.H."/>
            <person name="Selengut J.D."/>
            <person name="Sanka R."/>
            <person name="DePew J."/>
            <person name="Purushe J."/>
            <person name="Matthias M.A."/>
            <person name="Vinetz J.M."/>
            <person name="Sutton G.G."/>
            <person name="Nierman W.C."/>
            <person name="Fouts D.E."/>
        </authorList>
    </citation>
    <scope>NUCLEOTIDE SEQUENCE [LARGE SCALE GENOMIC DNA]</scope>
    <source>
        <strain evidence="1 2">ZUN142</strain>
    </source>
</reference>
<name>M6V0H6_9LEPT</name>
<dbReference type="Proteomes" id="UP000012153">
    <property type="component" value="Unassembled WGS sequence"/>
</dbReference>
<comment type="caution">
    <text evidence="1">The sequence shown here is derived from an EMBL/GenBank/DDBJ whole genome shotgun (WGS) entry which is preliminary data.</text>
</comment>
<proteinExistence type="predicted"/>
<dbReference type="EMBL" id="AHOP02000001">
    <property type="protein sequence ID" value="EMO43023.1"/>
    <property type="molecule type" value="Genomic_DNA"/>
</dbReference>
<protein>
    <submittedName>
        <fullName evidence="1">Uncharacterized protein</fullName>
    </submittedName>
</protein>
<sequence>MYNVPVYNLLTRAESPVRRLWQPDSPRLLTSNSHYSAINKEFLSIRLKEKINFSITLFLGLIEIS</sequence>
<evidence type="ECO:0000313" key="2">
    <source>
        <dbReference type="Proteomes" id="UP000012153"/>
    </source>
</evidence>
<dbReference type="AlphaFoldDB" id="M6V0H6"/>
<gene>
    <name evidence="1" type="ORF">LEP1GSC186_2648</name>
</gene>
<evidence type="ECO:0000313" key="1">
    <source>
        <dbReference type="EMBL" id="EMO43023.1"/>
    </source>
</evidence>
<organism evidence="1 2">
    <name type="scientific">Leptospira noguchii serovar Autumnalis str. ZUN142</name>
    <dbReference type="NCBI Taxonomy" id="1085540"/>
    <lineage>
        <taxon>Bacteria</taxon>
        <taxon>Pseudomonadati</taxon>
        <taxon>Spirochaetota</taxon>
        <taxon>Spirochaetia</taxon>
        <taxon>Leptospirales</taxon>
        <taxon>Leptospiraceae</taxon>
        <taxon>Leptospira</taxon>
    </lineage>
</organism>